<organism evidence="1 2">
    <name type="scientific">Auriscalpium vulgare</name>
    <dbReference type="NCBI Taxonomy" id="40419"/>
    <lineage>
        <taxon>Eukaryota</taxon>
        <taxon>Fungi</taxon>
        <taxon>Dikarya</taxon>
        <taxon>Basidiomycota</taxon>
        <taxon>Agaricomycotina</taxon>
        <taxon>Agaricomycetes</taxon>
        <taxon>Russulales</taxon>
        <taxon>Auriscalpiaceae</taxon>
        <taxon>Auriscalpium</taxon>
    </lineage>
</organism>
<accession>A0ACB8RVW5</accession>
<dbReference type="Proteomes" id="UP000814033">
    <property type="component" value="Unassembled WGS sequence"/>
</dbReference>
<sequence>MRAALALIGLYLGPIMPFSSALRRPDWSSSVCLQHVHHRGHDHRAKDAITPLFTVRTLDLLSGSRRLTRTYEPESSKYQKEPFKSLGAVV</sequence>
<proteinExistence type="predicted"/>
<reference evidence="1" key="2">
    <citation type="journal article" date="2022" name="New Phytol.">
        <title>Evolutionary transition to the ectomycorrhizal habit in the genomes of a hyperdiverse lineage of mushroom-forming fungi.</title>
        <authorList>
            <person name="Looney B."/>
            <person name="Miyauchi S."/>
            <person name="Morin E."/>
            <person name="Drula E."/>
            <person name="Courty P.E."/>
            <person name="Kohler A."/>
            <person name="Kuo A."/>
            <person name="LaButti K."/>
            <person name="Pangilinan J."/>
            <person name="Lipzen A."/>
            <person name="Riley R."/>
            <person name="Andreopoulos W."/>
            <person name="He G."/>
            <person name="Johnson J."/>
            <person name="Nolan M."/>
            <person name="Tritt A."/>
            <person name="Barry K.W."/>
            <person name="Grigoriev I.V."/>
            <person name="Nagy L.G."/>
            <person name="Hibbett D."/>
            <person name="Henrissat B."/>
            <person name="Matheny P.B."/>
            <person name="Labbe J."/>
            <person name="Martin F.M."/>
        </authorList>
    </citation>
    <scope>NUCLEOTIDE SEQUENCE</scope>
    <source>
        <strain evidence="1">FP105234-sp</strain>
    </source>
</reference>
<evidence type="ECO:0000313" key="1">
    <source>
        <dbReference type="EMBL" id="KAI0047746.1"/>
    </source>
</evidence>
<name>A0ACB8RVW5_9AGAM</name>
<comment type="caution">
    <text evidence="1">The sequence shown here is derived from an EMBL/GenBank/DDBJ whole genome shotgun (WGS) entry which is preliminary data.</text>
</comment>
<gene>
    <name evidence="1" type="ORF">FA95DRAFT_1189199</name>
</gene>
<protein>
    <submittedName>
        <fullName evidence="1">Uncharacterized protein</fullName>
    </submittedName>
</protein>
<keyword evidence="2" id="KW-1185">Reference proteome</keyword>
<dbReference type="EMBL" id="MU275898">
    <property type="protein sequence ID" value="KAI0047746.1"/>
    <property type="molecule type" value="Genomic_DNA"/>
</dbReference>
<reference evidence="1" key="1">
    <citation type="submission" date="2021-02" db="EMBL/GenBank/DDBJ databases">
        <authorList>
            <consortium name="DOE Joint Genome Institute"/>
            <person name="Ahrendt S."/>
            <person name="Looney B.P."/>
            <person name="Miyauchi S."/>
            <person name="Morin E."/>
            <person name="Drula E."/>
            <person name="Courty P.E."/>
            <person name="Chicoki N."/>
            <person name="Fauchery L."/>
            <person name="Kohler A."/>
            <person name="Kuo A."/>
            <person name="Labutti K."/>
            <person name="Pangilinan J."/>
            <person name="Lipzen A."/>
            <person name="Riley R."/>
            <person name="Andreopoulos W."/>
            <person name="He G."/>
            <person name="Johnson J."/>
            <person name="Barry K.W."/>
            <person name="Grigoriev I.V."/>
            <person name="Nagy L."/>
            <person name="Hibbett D."/>
            <person name="Henrissat B."/>
            <person name="Matheny P.B."/>
            <person name="Labbe J."/>
            <person name="Martin F."/>
        </authorList>
    </citation>
    <scope>NUCLEOTIDE SEQUENCE</scope>
    <source>
        <strain evidence="1">FP105234-sp</strain>
    </source>
</reference>
<evidence type="ECO:0000313" key="2">
    <source>
        <dbReference type="Proteomes" id="UP000814033"/>
    </source>
</evidence>